<gene>
    <name evidence="3" type="ORF">V6N11_071269</name>
</gene>
<evidence type="ECO:0000313" key="3">
    <source>
        <dbReference type="EMBL" id="KAK9042916.1"/>
    </source>
</evidence>
<dbReference type="PANTHER" id="PTHR47074">
    <property type="entry name" value="BNAC02G40300D PROTEIN"/>
    <property type="match status" value="1"/>
</dbReference>
<feature type="region of interest" description="Disordered" evidence="1">
    <location>
        <begin position="1"/>
        <end position="24"/>
    </location>
</feature>
<evidence type="ECO:0000256" key="1">
    <source>
        <dbReference type="SAM" id="MobiDB-lite"/>
    </source>
</evidence>
<dbReference type="Proteomes" id="UP001396334">
    <property type="component" value="Unassembled WGS sequence"/>
</dbReference>
<dbReference type="InterPro" id="IPR044730">
    <property type="entry name" value="RNase_H-like_dom_plant"/>
</dbReference>
<keyword evidence="4" id="KW-1185">Reference proteome</keyword>
<dbReference type="PANTHER" id="PTHR47074:SF61">
    <property type="entry name" value="RNASE H TYPE-1 DOMAIN-CONTAINING PROTEIN"/>
    <property type="match status" value="1"/>
</dbReference>
<feature type="domain" description="RNase H type-1" evidence="2">
    <location>
        <begin position="35"/>
        <end position="155"/>
    </location>
</feature>
<protein>
    <recommendedName>
        <fullName evidence="2">RNase H type-1 domain-containing protein</fullName>
    </recommendedName>
</protein>
<dbReference type="EMBL" id="JBBPBN010000003">
    <property type="protein sequence ID" value="KAK9042916.1"/>
    <property type="molecule type" value="Genomic_DNA"/>
</dbReference>
<accession>A0ABR2TZP8</accession>
<name>A0ABR2TZP8_9ROSI</name>
<dbReference type="InterPro" id="IPR036397">
    <property type="entry name" value="RNaseH_sf"/>
</dbReference>
<dbReference type="InterPro" id="IPR002156">
    <property type="entry name" value="RNaseH_domain"/>
</dbReference>
<dbReference type="Gene3D" id="3.30.420.10">
    <property type="entry name" value="Ribonuclease H-like superfamily/Ribonuclease H"/>
    <property type="match status" value="1"/>
</dbReference>
<sequence>MYIQEVDASNLPRSSPSTVRNDRWSPPATGLIKANFDANFDIGSLSSVSGIIVRNEEGLIMAAGIYPNRFVANPELAEAVACEQTLIFLKDLGFRRAVVEGDSLSVISKLCHPLVSRSILSVQLDNILRRLRDFDHISFSHVNRESNKAAHILARLGRSFSESRFWLEEVPSEVEAAILQDRWWVDTPD</sequence>
<reference evidence="3 4" key="1">
    <citation type="journal article" date="2024" name="G3 (Bethesda)">
        <title>Genome assembly of Hibiscus sabdariffa L. provides insights into metabolisms of medicinal natural products.</title>
        <authorList>
            <person name="Kim T."/>
        </authorList>
    </citation>
    <scope>NUCLEOTIDE SEQUENCE [LARGE SCALE GENOMIC DNA]</scope>
    <source>
        <strain evidence="3">TK-2024</strain>
        <tissue evidence="3">Old leaves</tissue>
    </source>
</reference>
<dbReference type="SUPFAM" id="SSF53098">
    <property type="entry name" value="Ribonuclease H-like"/>
    <property type="match status" value="1"/>
</dbReference>
<dbReference type="Pfam" id="PF13456">
    <property type="entry name" value="RVT_3"/>
    <property type="match status" value="1"/>
</dbReference>
<organism evidence="3 4">
    <name type="scientific">Hibiscus sabdariffa</name>
    <name type="common">roselle</name>
    <dbReference type="NCBI Taxonomy" id="183260"/>
    <lineage>
        <taxon>Eukaryota</taxon>
        <taxon>Viridiplantae</taxon>
        <taxon>Streptophyta</taxon>
        <taxon>Embryophyta</taxon>
        <taxon>Tracheophyta</taxon>
        <taxon>Spermatophyta</taxon>
        <taxon>Magnoliopsida</taxon>
        <taxon>eudicotyledons</taxon>
        <taxon>Gunneridae</taxon>
        <taxon>Pentapetalae</taxon>
        <taxon>rosids</taxon>
        <taxon>malvids</taxon>
        <taxon>Malvales</taxon>
        <taxon>Malvaceae</taxon>
        <taxon>Malvoideae</taxon>
        <taxon>Hibiscus</taxon>
    </lineage>
</organism>
<dbReference type="InterPro" id="IPR052929">
    <property type="entry name" value="RNase_H-like_EbsB-rel"/>
</dbReference>
<comment type="caution">
    <text evidence="3">The sequence shown here is derived from an EMBL/GenBank/DDBJ whole genome shotgun (WGS) entry which is preliminary data.</text>
</comment>
<evidence type="ECO:0000313" key="4">
    <source>
        <dbReference type="Proteomes" id="UP001396334"/>
    </source>
</evidence>
<proteinExistence type="predicted"/>
<evidence type="ECO:0000259" key="2">
    <source>
        <dbReference type="Pfam" id="PF13456"/>
    </source>
</evidence>
<dbReference type="CDD" id="cd06222">
    <property type="entry name" value="RNase_H_like"/>
    <property type="match status" value="1"/>
</dbReference>
<dbReference type="InterPro" id="IPR012337">
    <property type="entry name" value="RNaseH-like_sf"/>
</dbReference>